<dbReference type="SUPFAM" id="SSF53850">
    <property type="entry name" value="Periplasmic binding protein-like II"/>
    <property type="match status" value="1"/>
</dbReference>
<dbReference type="Pfam" id="PF01547">
    <property type="entry name" value="SBP_bac_1"/>
    <property type="match status" value="1"/>
</dbReference>
<evidence type="ECO:0000256" key="3">
    <source>
        <dbReference type="ARBA" id="ARBA00022729"/>
    </source>
</evidence>
<comment type="similarity">
    <text evidence="1">Belongs to the bacterial solute-binding protein 1 family.</text>
</comment>
<dbReference type="InterPro" id="IPR006059">
    <property type="entry name" value="SBP"/>
</dbReference>
<reference evidence="5 6" key="1">
    <citation type="submission" date="2021-08" db="EMBL/GenBank/DDBJ databases">
        <title>WGS of actinomycetes from Thailand.</title>
        <authorList>
            <person name="Thawai C."/>
        </authorList>
    </citation>
    <scope>NUCLEOTIDE SEQUENCE [LARGE SCALE GENOMIC DNA]</scope>
    <source>
        <strain evidence="5 6">PLK6-54</strain>
    </source>
</reference>
<gene>
    <name evidence="5" type="ORF">K7862_01605</name>
</gene>
<evidence type="ECO:0000256" key="2">
    <source>
        <dbReference type="ARBA" id="ARBA00022448"/>
    </source>
</evidence>
<evidence type="ECO:0000256" key="1">
    <source>
        <dbReference type="ARBA" id="ARBA00008520"/>
    </source>
</evidence>
<dbReference type="PANTHER" id="PTHR30061">
    <property type="entry name" value="MALTOSE-BINDING PERIPLASMIC PROTEIN"/>
    <property type="match status" value="1"/>
</dbReference>
<protein>
    <submittedName>
        <fullName evidence="5">Extracellular solute-binding protein</fullName>
    </submittedName>
</protein>
<evidence type="ECO:0000256" key="4">
    <source>
        <dbReference type="SAM" id="SignalP"/>
    </source>
</evidence>
<keyword evidence="6" id="KW-1185">Reference proteome</keyword>
<comment type="caution">
    <text evidence="5">The sequence shown here is derived from an EMBL/GenBank/DDBJ whole genome shotgun (WGS) entry which is preliminary data.</text>
</comment>
<evidence type="ECO:0000313" key="6">
    <source>
        <dbReference type="Proteomes" id="UP000778578"/>
    </source>
</evidence>
<dbReference type="PANTHER" id="PTHR30061:SF50">
    <property type="entry name" value="MALTOSE_MALTODEXTRIN-BINDING PERIPLASMIC PROTEIN"/>
    <property type="match status" value="1"/>
</dbReference>
<organism evidence="5 6">
    <name type="scientific">Actinacidiphila acidipaludis</name>
    <dbReference type="NCBI Taxonomy" id="2873382"/>
    <lineage>
        <taxon>Bacteria</taxon>
        <taxon>Bacillati</taxon>
        <taxon>Actinomycetota</taxon>
        <taxon>Actinomycetes</taxon>
        <taxon>Kitasatosporales</taxon>
        <taxon>Streptomycetaceae</taxon>
        <taxon>Actinacidiphila</taxon>
    </lineage>
</organism>
<feature type="chain" id="PRO_5046072600" evidence="4">
    <location>
        <begin position="25"/>
        <end position="428"/>
    </location>
</feature>
<name>A0ABS7PZM1_9ACTN</name>
<accession>A0ABS7PZM1</accession>
<dbReference type="RefSeq" id="WP_222959593.1">
    <property type="nucleotide sequence ID" value="NZ_JAINZZ010000001.1"/>
</dbReference>
<dbReference type="Gene3D" id="3.40.190.10">
    <property type="entry name" value="Periplasmic binding protein-like II"/>
    <property type="match status" value="2"/>
</dbReference>
<evidence type="ECO:0000313" key="5">
    <source>
        <dbReference type="EMBL" id="MBY8876335.1"/>
    </source>
</evidence>
<proteinExistence type="inferred from homology"/>
<keyword evidence="2" id="KW-0813">Transport</keyword>
<feature type="signal peptide" evidence="4">
    <location>
        <begin position="1"/>
        <end position="24"/>
    </location>
</feature>
<sequence>MLRRTASALAVLALAGTAAGCARSGPDPATADHSRGPITVWLSNNAQEAQWGHQMVADWNKLHPDQHVRAQNIPAGKTSEEAISASIIAGTSACLVFNTSPAAVPQFQKQAGLVPLDDFPDGASYIEARSGGLAAQYRSEDGKYYQLPWKSNPVMILYNKKLFKKAGLDPEHPRLATYSEFLDTSRKLVRSGAADAAIWPAPSNEFFQSWFDFYPAFAAESGGTPLIKDGKPQFDSPAGRKVADFWRTFYQEKLAPQEAYPGDALADGKAAMATVGPWAIAAYKDKIDWGVAPVPTSDGRPASQVHTFSDQKSIGMFSACKNRATAWDVMKFATSQQQDGAFLTATGQMPVREHLAQQFAGWFAKNPAYRPFADQAEREVEVPNVAGSIDIWQAFRDAWTRSVVFGRQSPASALHDAAAKTSKILGEY</sequence>
<keyword evidence="3 4" id="KW-0732">Signal</keyword>
<dbReference type="Proteomes" id="UP000778578">
    <property type="component" value="Unassembled WGS sequence"/>
</dbReference>
<dbReference type="EMBL" id="JAINZZ010000001">
    <property type="protein sequence ID" value="MBY8876335.1"/>
    <property type="molecule type" value="Genomic_DNA"/>
</dbReference>
<dbReference type="PROSITE" id="PS51257">
    <property type="entry name" value="PROKAR_LIPOPROTEIN"/>
    <property type="match status" value="1"/>
</dbReference>